<evidence type="ECO:0000256" key="6">
    <source>
        <dbReference type="ARBA" id="ARBA00023225"/>
    </source>
</evidence>
<evidence type="ECO:0000313" key="8">
    <source>
        <dbReference type="EMBL" id="KRL99163.1"/>
    </source>
</evidence>
<dbReference type="GO" id="GO:0005829">
    <property type="term" value="C:cytosol"/>
    <property type="evidence" value="ECO:0007669"/>
    <property type="project" value="TreeGrafter"/>
</dbReference>
<accession>A0A0R1VB98</accession>
<keyword evidence="8" id="KW-0966">Cell projection</keyword>
<keyword evidence="6" id="KW-1006">Bacterial flagellum protein export</keyword>
<dbReference type="PATRIC" id="fig|1423801.4.peg.450"/>
<keyword evidence="3" id="KW-0813">Transport</keyword>
<protein>
    <submittedName>
        <fullName evidence="8">Flagellar assembly protein FliH</fullName>
    </submittedName>
</protein>
<dbReference type="InterPro" id="IPR051472">
    <property type="entry name" value="T3SS_Stator/FliH"/>
</dbReference>
<evidence type="ECO:0000259" key="7">
    <source>
        <dbReference type="Pfam" id="PF02108"/>
    </source>
</evidence>
<feature type="domain" description="Flagellar assembly protein FliH/Type III secretion system HrpE" evidence="7">
    <location>
        <begin position="104"/>
        <end position="211"/>
    </location>
</feature>
<dbReference type="GO" id="GO:0044781">
    <property type="term" value="P:bacterial-type flagellum organization"/>
    <property type="evidence" value="ECO:0007669"/>
    <property type="project" value="UniProtKB-KW"/>
</dbReference>
<proteinExistence type="inferred from homology"/>
<keyword evidence="8" id="KW-0969">Cilium</keyword>
<dbReference type="PANTHER" id="PTHR34982">
    <property type="entry name" value="YOP PROTEINS TRANSLOCATION PROTEIN L"/>
    <property type="match status" value="1"/>
</dbReference>
<dbReference type="PANTHER" id="PTHR34982:SF1">
    <property type="entry name" value="FLAGELLAR ASSEMBLY PROTEIN FLIH"/>
    <property type="match status" value="1"/>
</dbReference>
<evidence type="ECO:0000313" key="9">
    <source>
        <dbReference type="Proteomes" id="UP000051166"/>
    </source>
</evidence>
<evidence type="ECO:0000256" key="4">
    <source>
        <dbReference type="ARBA" id="ARBA00022795"/>
    </source>
</evidence>
<keyword evidence="4" id="KW-1005">Bacterial flagellum biogenesis</keyword>
<dbReference type="STRING" id="1423801.FD50_GL000443"/>
<dbReference type="GO" id="GO:0015031">
    <property type="term" value="P:protein transport"/>
    <property type="evidence" value="ECO:0007669"/>
    <property type="project" value="UniProtKB-KW"/>
</dbReference>
<sequence>MKQTTTTAGEKRKIVVTKAVSHVHSSPIAVDELSPDNPAYKLRQKDFETLRQKVIATAQAEAAKIKEKAYQAGEQEGYAKGYQDGKLQGELLATKLEQEAQQNLANSILTAKKYISAKKNEIVAFAVEMAEAIVQHRLDEKPAEILSLLEPILFKLEKPDQIITIRAHEKYHELLAAKMEEKKKEFLNLRYIILNDKQMSPYEVTVESNESFETLVLQEELHKFLVRLGEKE</sequence>
<keyword evidence="5" id="KW-0653">Protein transport</keyword>
<comment type="caution">
    <text evidence="8">The sequence shown here is derived from an EMBL/GenBank/DDBJ whole genome shotgun (WGS) entry which is preliminary data.</text>
</comment>
<evidence type="ECO:0000256" key="2">
    <source>
        <dbReference type="ARBA" id="ARBA00006602"/>
    </source>
</evidence>
<reference evidence="8 9" key="1">
    <citation type="journal article" date="2015" name="Genome Announc.">
        <title>Expanding the biotechnology potential of lactobacilli through comparative genomics of 213 strains and associated genera.</title>
        <authorList>
            <person name="Sun Z."/>
            <person name="Harris H.M."/>
            <person name="McCann A."/>
            <person name="Guo C."/>
            <person name="Argimon S."/>
            <person name="Zhang W."/>
            <person name="Yang X."/>
            <person name="Jeffery I.B."/>
            <person name="Cooney J.C."/>
            <person name="Kagawa T.F."/>
            <person name="Liu W."/>
            <person name="Song Y."/>
            <person name="Salvetti E."/>
            <person name="Wrobel A."/>
            <person name="Rasinkangas P."/>
            <person name="Parkhill J."/>
            <person name="Rea M.C."/>
            <person name="O'Sullivan O."/>
            <person name="Ritari J."/>
            <person name="Douillard F.P."/>
            <person name="Paul Ross R."/>
            <person name="Yang R."/>
            <person name="Briner A.E."/>
            <person name="Felis G.E."/>
            <person name="de Vos W.M."/>
            <person name="Barrangou R."/>
            <person name="Klaenhammer T.R."/>
            <person name="Caufield P.W."/>
            <person name="Cui Y."/>
            <person name="Zhang H."/>
            <person name="O'Toole P.W."/>
        </authorList>
    </citation>
    <scope>NUCLEOTIDE SEQUENCE [LARGE SCALE GENOMIC DNA]</scope>
    <source>
        <strain evidence="8 9">DSM 16230</strain>
    </source>
</reference>
<dbReference type="AlphaFoldDB" id="A0A0R1VB98"/>
<name>A0A0R1VB98_9LACO</name>
<dbReference type="InterPro" id="IPR018035">
    <property type="entry name" value="Flagellar_FliH/T3SS_HrpE"/>
</dbReference>
<evidence type="ECO:0000256" key="3">
    <source>
        <dbReference type="ARBA" id="ARBA00022448"/>
    </source>
</evidence>
<dbReference type="Pfam" id="PF02108">
    <property type="entry name" value="FliH"/>
    <property type="match status" value="1"/>
</dbReference>
<comment type="function">
    <text evidence="1">Needed for flagellar regrowth and assembly.</text>
</comment>
<evidence type="ECO:0000256" key="5">
    <source>
        <dbReference type="ARBA" id="ARBA00022927"/>
    </source>
</evidence>
<evidence type="ECO:0000256" key="1">
    <source>
        <dbReference type="ARBA" id="ARBA00003041"/>
    </source>
</evidence>
<keyword evidence="8" id="KW-0282">Flagellum</keyword>
<gene>
    <name evidence="8" type="ORF">FD50_GL000443</name>
</gene>
<dbReference type="Proteomes" id="UP000051166">
    <property type="component" value="Unassembled WGS sequence"/>
</dbReference>
<organism evidence="8 9">
    <name type="scientific">Liquorilactobacillus satsumensis DSM 16230 = JCM 12392</name>
    <dbReference type="NCBI Taxonomy" id="1423801"/>
    <lineage>
        <taxon>Bacteria</taxon>
        <taxon>Bacillati</taxon>
        <taxon>Bacillota</taxon>
        <taxon>Bacilli</taxon>
        <taxon>Lactobacillales</taxon>
        <taxon>Lactobacillaceae</taxon>
        <taxon>Liquorilactobacillus</taxon>
    </lineage>
</organism>
<comment type="similarity">
    <text evidence="2">Belongs to the FliH family.</text>
</comment>
<dbReference type="EMBL" id="AZFQ01000034">
    <property type="protein sequence ID" value="KRL99163.1"/>
    <property type="molecule type" value="Genomic_DNA"/>
</dbReference>
<keyword evidence="9" id="KW-1185">Reference proteome</keyword>